<evidence type="ECO:0000256" key="2">
    <source>
        <dbReference type="ARBA" id="ARBA00022729"/>
    </source>
</evidence>
<dbReference type="GO" id="GO:0009252">
    <property type="term" value="P:peptidoglycan biosynthetic process"/>
    <property type="evidence" value="ECO:0007669"/>
    <property type="project" value="UniProtKB-KW"/>
</dbReference>
<evidence type="ECO:0000256" key="5">
    <source>
        <dbReference type="ARBA" id="ARBA00022984"/>
    </source>
</evidence>
<protein>
    <submittedName>
        <fullName evidence="11">D-alanyl-D-alanine carboxypeptidase dacB</fullName>
        <ecNumber evidence="11">3.4.16.4</ecNumber>
    </submittedName>
</protein>
<dbReference type="PANTHER" id="PTHR21581:SF33">
    <property type="entry name" value="D-ALANYL-D-ALANINE CARBOXYPEPTIDASE DACB"/>
    <property type="match status" value="1"/>
</dbReference>
<feature type="binding site" evidence="8">
    <location>
        <position position="280"/>
    </location>
    <ligand>
        <name>substrate</name>
    </ligand>
</feature>
<dbReference type="EC" id="3.4.16.4" evidence="11"/>
<dbReference type="PRINTS" id="PR00725">
    <property type="entry name" value="DADACBPTASE1"/>
</dbReference>
<dbReference type="GO" id="GO:0071555">
    <property type="term" value="P:cell wall organization"/>
    <property type="evidence" value="ECO:0007669"/>
    <property type="project" value="UniProtKB-KW"/>
</dbReference>
<dbReference type="PANTHER" id="PTHR21581">
    <property type="entry name" value="D-ALANYL-D-ALANINE CARBOXYPEPTIDASE"/>
    <property type="match status" value="1"/>
</dbReference>
<feature type="active site" evidence="7">
    <location>
        <position position="164"/>
    </location>
</feature>
<keyword evidence="4" id="KW-0133">Cell shape</keyword>
<evidence type="ECO:0000313" key="11">
    <source>
        <dbReference type="EMBL" id="CUN05372.1"/>
    </source>
</evidence>
<keyword evidence="11" id="KW-0645">Protease</keyword>
<dbReference type="EMBL" id="CYYM01000002">
    <property type="protein sequence ID" value="CUN64708.1"/>
    <property type="molecule type" value="Genomic_DNA"/>
</dbReference>
<dbReference type="PROSITE" id="PS51257">
    <property type="entry name" value="PROKAR_LIPOPROTEIN"/>
    <property type="match status" value="1"/>
</dbReference>
<evidence type="ECO:0000256" key="3">
    <source>
        <dbReference type="ARBA" id="ARBA00022801"/>
    </source>
</evidence>
<dbReference type="Pfam" id="PF00768">
    <property type="entry name" value="Peptidase_S11"/>
    <property type="match status" value="1"/>
</dbReference>
<evidence type="ECO:0000256" key="7">
    <source>
        <dbReference type="PIRSR" id="PIRSR618044-1"/>
    </source>
</evidence>
<feature type="domain" description="Peptidase S11 D-alanyl-D-alanine carboxypeptidase A N-terminal" evidence="10">
    <location>
        <begin position="79"/>
        <end position="312"/>
    </location>
</feature>
<evidence type="ECO:0000313" key="14">
    <source>
        <dbReference type="Proteomes" id="UP000095597"/>
    </source>
</evidence>
<dbReference type="InterPro" id="IPR012338">
    <property type="entry name" value="Beta-lactam/transpept-like"/>
</dbReference>
<dbReference type="InterPro" id="IPR018044">
    <property type="entry name" value="Peptidase_S11"/>
</dbReference>
<dbReference type="EMBL" id="CYXO01000009">
    <property type="protein sequence ID" value="CUN05372.1"/>
    <property type="molecule type" value="Genomic_DNA"/>
</dbReference>
<dbReference type="AlphaFoldDB" id="A0A173TR17"/>
<feature type="active site" description="Acyl-ester intermediate" evidence="7">
    <location>
        <position position="105"/>
    </location>
</feature>
<evidence type="ECO:0000259" key="10">
    <source>
        <dbReference type="Pfam" id="PF00768"/>
    </source>
</evidence>
<name>A0A173TR17_9FIRM</name>
<evidence type="ECO:0000256" key="8">
    <source>
        <dbReference type="PIRSR" id="PIRSR618044-2"/>
    </source>
</evidence>
<keyword evidence="5" id="KW-0573">Peptidoglycan synthesis</keyword>
<evidence type="ECO:0000256" key="4">
    <source>
        <dbReference type="ARBA" id="ARBA00022960"/>
    </source>
</evidence>
<proteinExistence type="inferred from homology"/>
<sequence>MKCIGKYSKLISVLLLTVVMATGCGITDLLGTKNVVAEYEAENYNKDLYTGKLFASDLCVASGDISLSGISSDETNTLHSAALFDVDRKKVDFSYQMFDKIYPASTTKIMTALVALENADLSDVVTVSQNADMNSFAADEATCGIKAGDKITLSDLLYGLLLHSGNDNATAIAEYVGGSMDGFAEMMNKEAAKLMATGTHFVNSNGLHNDNHYTTAYDLYLIFNECIKYDDFVKIIMAKSHTAKVTGNDGTIRSITWEPTNFYATGDAKKPDNVTVIGGKTGTTQLAGNCLILLTKDKNDHPYISIVMKADTKPLLYKDMTAIVEAIPENN</sequence>
<comment type="similarity">
    <text evidence="1 9">Belongs to the peptidase S11 family.</text>
</comment>
<organism evidence="11 14">
    <name type="scientific">Dorea longicatena</name>
    <dbReference type="NCBI Taxonomy" id="88431"/>
    <lineage>
        <taxon>Bacteria</taxon>
        <taxon>Bacillati</taxon>
        <taxon>Bacillota</taxon>
        <taxon>Clostridia</taxon>
        <taxon>Lachnospirales</taxon>
        <taxon>Lachnospiraceae</taxon>
        <taxon>Dorea</taxon>
    </lineage>
</organism>
<dbReference type="GO" id="GO:0006508">
    <property type="term" value="P:proteolysis"/>
    <property type="evidence" value="ECO:0007669"/>
    <property type="project" value="InterPro"/>
</dbReference>
<keyword evidence="11" id="KW-0121">Carboxypeptidase</keyword>
<evidence type="ECO:0000313" key="12">
    <source>
        <dbReference type="EMBL" id="CUN64708.1"/>
    </source>
</evidence>
<evidence type="ECO:0000256" key="6">
    <source>
        <dbReference type="ARBA" id="ARBA00023316"/>
    </source>
</evidence>
<evidence type="ECO:0000256" key="1">
    <source>
        <dbReference type="ARBA" id="ARBA00007164"/>
    </source>
</evidence>
<dbReference type="Gene3D" id="3.40.710.10">
    <property type="entry name" value="DD-peptidase/beta-lactamase superfamily"/>
    <property type="match status" value="1"/>
</dbReference>
<dbReference type="SUPFAM" id="SSF56601">
    <property type="entry name" value="beta-lactamase/transpeptidase-like"/>
    <property type="match status" value="1"/>
</dbReference>
<keyword evidence="3 11" id="KW-0378">Hydrolase</keyword>
<dbReference type="Proteomes" id="UP000095380">
    <property type="component" value="Unassembled WGS sequence"/>
</dbReference>
<reference evidence="13 14" key="1">
    <citation type="submission" date="2015-09" db="EMBL/GenBank/DDBJ databases">
        <authorList>
            <consortium name="Pathogen Informatics"/>
        </authorList>
    </citation>
    <scope>NUCLEOTIDE SEQUENCE [LARGE SCALE GENOMIC DNA]</scope>
    <source>
        <strain evidence="12 13">2789STDY5608851</strain>
        <strain evidence="11 14">2789STDY5834961</strain>
    </source>
</reference>
<keyword evidence="6" id="KW-0961">Cell wall biogenesis/degradation</keyword>
<dbReference type="Proteomes" id="UP000095597">
    <property type="component" value="Unassembled WGS sequence"/>
</dbReference>
<accession>A0A173TR17</accession>
<dbReference type="GO" id="GO:0008360">
    <property type="term" value="P:regulation of cell shape"/>
    <property type="evidence" value="ECO:0007669"/>
    <property type="project" value="UniProtKB-KW"/>
</dbReference>
<dbReference type="GO" id="GO:0009002">
    <property type="term" value="F:serine-type D-Ala-D-Ala carboxypeptidase activity"/>
    <property type="evidence" value="ECO:0007669"/>
    <property type="project" value="UniProtKB-EC"/>
</dbReference>
<dbReference type="RefSeq" id="WP_055193848.1">
    <property type="nucleotide sequence ID" value="NZ_CAXSPU010000013.1"/>
</dbReference>
<feature type="active site" description="Proton acceptor" evidence="7">
    <location>
        <position position="108"/>
    </location>
</feature>
<gene>
    <name evidence="11" type="primary">dacB_3</name>
    <name evidence="12" type="synonym">dacB_2</name>
    <name evidence="12" type="ORF">ERS852408_00710</name>
    <name evidence="11" type="ORF">ERS852573_01719</name>
</gene>
<evidence type="ECO:0000313" key="13">
    <source>
        <dbReference type="Proteomes" id="UP000095380"/>
    </source>
</evidence>
<dbReference type="InterPro" id="IPR001967">
    <property type="entry name" value="Peptidase_S11_N"/>
</dbReference>
<evidence type="ECO:0000256" key="9">
    <source>
        <dbReference type="RuleBase" id="RU004016"/>
    </source>
</evidence>
<keyword evidence="2" id="KW-0732">Signal</keyword>